<dbReference type="Proteomes" id="UP000030669">
    <property type="component" value="Unassembled WGS sequence"/>
</dbReference>
<dbReference type="HOGENOM" id="CLU_093219_0_0_1"/>
<feature type="compositionally biased region" description="Polar residues" evidence="1">
    <location>
        <begin position="201"/>
        <end position="223"/>
    </location>
</feature>
<feature type="compositionally biased region" description="Polar residues" evidence="1">
    <location>
        <begin position="271"/>
        <end position="284"/>
    </location>
</feature>
<dbReference type="OMA" id="SWFDHAF"/>
<organism evidence="2 3">
    <name type="scientific">Gloeophyllum trabeum (strain ATCC 11539 / FP-39264 / Madison 617)</name>
    <name type="common">Brown rot fungus</name>
    <dbReference type="NCBI Taxonomy" id="670483"/>
    <lineage>
        <taxon>Eukaryota</taxon>
        <taxon>Fungi</taxon>
        <taxon>Dikarya</taxon>
        <taxon>Basidiomycota</taxon>
        <taxon>Agaricomycotina</taxon>
        <taxon>Agaricomycetes</taxon>
        <taxon>Gloeophyllales</taxon>
        <taxon>Gloeophyllaceae</taxon>
        <taxon>Gloeophyllum</taxon>
    </lineage>
</organism>
<protein>
    <submittedName>
        <fullName evidence="2">Uncharacterized protein</fullName>
    </submittedName>
</protein>
<proteinExistence type="predicted"/>
<dbReference type="GeneID" id="19303301"/>
<name>S7S054_GLOTA</name>
<sequence length="326" mass="36001">MSEHATTSAAGQIPVEPKGSYPTRYLELVFKGRRRTEELLKPELENGNLTPHDYEQSTRFLGAPTQTGFGLSGTLLPYVVGPFAARLPAFRNLRLVPVKVSTVAFFTGILGYGVGEAYRIRSHIRFAKSLENPAGFERAVENVFHRIDGMPQVKVRLPVEHRNRSDWGVGAKEDDPVGLGMEPGKEVEEGFMVERMEDADQPSTGTQYPATLPSISTDAQPRQSSQAESDSSRSTSKWDQIRAANAGQGSQSAWEALRRRSLPPSNPSSSQGTPGTRIPSGSNVQVLVIDEDQDPERVVEQKRFDEMLEAERRRAAGQEPPKGRWT</sequence>
<feature type="region of interest" description="Disordered" evidence="1">
    <location>
        <begin position="198"/>
        <end position="284"/>
    </location>
</feature>
<evidence type="ECO:0000313" key="3">
    <source>
        <dbReference type="Proteomes" id="UP000030669"/>
    </source>
</evidence>
<evidence type="ECO:0000313" key="2">
    <source>
        <dbReference type="EMBL" id="EPQ60720.1"/>
    </source>
</evidence>
<accession>S7S054</accession>
<feature type="compositionally biased region" description="Low complexity" evidence="1">
    <location>
        <begin position="224"/>
        <end position="235"/>
    </location>
</feature>
<dbReference type="KEGG" id="gtr:GLOTRDRAFT_135354"/>
<gene>
    <name evidence="2" type="ORF">GLOTRDRAFT_135354</name>
</gene>
<evidence type="ECO:0000256" key="1">
    <source>
        <dbReference type="SAM" id="MobiDB-lite"/>
    </source>
</evidence>
<dbReference type="OrthoDB" id="3201807at2759"/>
<keyword evidence="3" id="KW-1185">Reference proteome</keyword>
<dbReference type="eggNOG" id="ENOG502STWD">
    <property type="taxonomic scope" value="Eukaryota"/>
</dbReference>
<reference evidence="2 3" key="1">
    <citation type="journal article" date="2012" name="Science">
        <title>The Paleozoic origin of enzymatic lignin decomposition reconstructed from 31 fungal genomes.</title>
        <authorList>
            <person name="Floudas D."/>
            <person name="Binder M."/>
            <person name="Riley R."/>
            <person name="Barry K."/>
            <person name="Blanchette R.A."/>
            <person name="Henrissat B."/>
            <person name="Martinez A.T."/>
            <person name="Otillar R."/>
            <person name="Spatafora J.W."/>
            <person name="Yadav J.S."/>
            <person name="Aerts A."/>
            <person name="Benoit I."/>
            <person name="Boyd A."/>
            <person name="Carlson A."/>
            <person name="Copeland A."/>
            <person name="Coutinho P.M."/>
            <person name="de Vries R.P."/>
            <person name="Ferreira P."/>
            <person name="Findley K."/>
            <person name="Foster B."/>
            <person name="Gaskell J."/>
            <person name="Glotzer D."/>
            <person name="Gorecki P."/>
            <person name="Heitman J."/>
            <person name="Hesse C."/>
            <person name="Hori C."/>
            <person name="Igarashi K."/>
            <person name="Jurgens J.A."/>
            <person name="Kallen N."/>
            <person name="Kersten P."/>
            <person name="Kohler A."/>
            <person name="Kuees U."/>
            <person name="Kumar T.K.A."/>
            <person name="Kuo A."/>
            <person name="LaButti K."/>
            <person name="Larrondo L.F."/>
            <person name="Lindquist E."/>
            <person name="Ling A."/>
            <person name="Lombard V."/>
            <person name="Lucas S."/>
            <person name="Lundell T."/>
            <person name="Martin R."/>
            <person name="McLaughlin D.J."/>
            <person name="Morgenstern I."/>
            <person name="Morin E."/>
            <person name="Murat C."/>
            <person name="Nagy L.G."/>
            <person name="Nolan M."/>
            <person name="Ohm R.A."/>
            <person name="Patyshakuliyeva A."/>
            <person name="Rokas A."/>
            <person name="Ruiz-Duenas F.J."/>
            <person name="Sabat G."/>
            <person name="Salamov A."/>
            <person name="Samejima M."/>
            <person name="Schmutz J."/>
            <person name="Slot J.C."/>
            <person name="St John F."/>
            <person name="Stenlid J."/>
            <person name="Sun H."/>
            <person name="Sun S."/>
            <person name="Syed K."/>
            <person name="Tsang A."/>
            <person name="Wiebenga A."/>
            <person name="Young D."/>
            <person name="Pisabarro A."/>
            <person name="Eastwood D.C."/>
            <person name="Martin F."/>
            <person name="Cullen D."/>
            <person name="Grigoriev I.V."/>
            <person name="Hibbett D.S."/>
        </authorList>
    </citation>
    <scope>NUCLEOTIDE SEQUENCE [LARGE SCALE GENOMIC DNA]</scope>
    <source>
        <strain evidence="2 3">ATCC 11539</strain>
    </source>
</reference>
<dbReference type="AlphaFoldDB" id="S7S054"/>
<dbReference type="RefSeq" id="XP_007861061.1">
    <property type="nucleotide sequence ID" value="XM_007862870.1"/>
</dbReference>
<dbReference type="EMBL" id="KB469296">
    <property type="protein sequence ID" value="EPQ60720.1"/>
    <property type="molecule type" value="Genomic_DNA"/>
</dbReference>